<feature type="transmembrane region" description="Helical" evidence="1">
    <location>
        <begin position="242"/>
        <end position="264"/>
    </location>
</feature>
<feature type="domain" description="CAAX prenyl protease 2/Lysostaphin resistance protein A-like" evidence="2">
    <location>
        <begin position="166"/>
        <end position="255"/>
    </location>
</feature>
<dbReference type="GO" id="GO:0004175">
    <property type="term" value="F:endopeptidase activity"/>
    <property type="evidence" value="ECO:0007669"/>
    <property type="project" value="UniProtKB-ARBA"/>
</dbReference>
<proteinExistence type="predicted"/>
<name>A0A6J4LIG4_9ACTN</name>
<feature type="transmembrane region" description="Helical" evidence="1">
    <location>
        <begin position="41"/>
        <end position="57"/>
    </location>
</feature>
<sequence>MTTTATATAVEAPPRFSWNLVPAMIVALSAFLMFALQRESVAYPVLAAGIGLGFLLDRDLGRSLLLIGLGLTPIGLISVAADIRWSHYFLVAAVLTVAALTPYLLDRYVFARHVIQFPLRSGRHWTRAERAYMFSVVGLAWLIMPYYFINSGTYLNWPAPRETSELARLFVGVNAVGLWDELFFICTVFTLLRRHFPIWQANLLQAVIFVSFLWEIGYTSWGPFLTYPFALVQGYLFARTRSLPYVLCTHLIFDCVLWLILVYAHNPGWLPRIFWY</sequence>
<dbReference type="GO" id="GO:0080120">
    <property type="term" value="P:CAAX-box protein maturation"/>
    <property type="evidence" value="ECO:0007669"/>
    <property type="project" value="UniProtKB-ARBA"/>
</dbReference>
<reference evidence="3" key="1">
    <citation type="submission" date="2020-02" db="EMBL/GenBank/DDBJ databases">
        <authorList>
            <person name="Meier V. D."/>
        </authorList>
    </citation>
    <scope>NUCLEOTIDE SEQUENCE</scope>
    <source>
        <strain evidence="3">AVDCRST_MAG61</strain>
    </source>
</reference>
<evidence type="ECO:0000313" key="3">
    <source>
        <dbReference type="EMBL" id="CAA9331546.1"/>
    </source>
</evidence>
<feature type="transmembrane region" description="Helical" evidence="1">
    <location>
        <begin position="64"/>
        <end position="81"/>
    </location>
</feature>
<protein>
    <submittedName>
        <fullName evidence="3">Abortive infection protein</fullName>
    </submittedName>
</protein>
<dbReference type="AlphaFoldDB" id="A0A6J4LIG4"/>
<dbReference type="Pfam" id="PF02517">
    <property type="entry name" value="Rce1-like"/>
    <property type="match status" value="1"/>
</dbReference>
<dbReference type="InterPro" id="IPR003675">
    <property type="entry name" value="Rce1/LyrA-like_dom"/>
</dbReference>
<gene>
    <name evidence="3" type="ORF">AVDCRST_MAG61-2898</name>
</gene>
<dbReference type="EMBL" id="CADCTT010000354">
    <property type="protein sequence ID" value="CAA9331546.1"/>
    <property type="molecule type" value="Genomic_DNA"/>
</dbReference>
<evidence type="ECO:0000259" key="2">
    <source>
        <dbReference type="Pfam" id="PF02517"/>
    </source>
</evidence>
<feature type="transmembrane region" description="Helical" evidence="1">
    <location>
        <begin position="131"/>
        <end position="149"/>
    </location>
</feature>
<accession>A0A6J4LIG4</accession>
<organism evidence="3">
    <name type="scientific">uncultured Friedmanniella sp</name>
    <dbReference type="NCBI Taxonomy" id="335381"/>
    <lineage>
        <taxon>Bacteria</taxon>
        <taxon>Bacillati</taxon>
        <taxon>Actinomycetota</taxon>
        <taxon>Actinomycetes</taxon>
        <taxon>Propionibacteriales</taxon>
        <taxon>Nocardioidaceae</taxon>
        <taxon>Friedmanniella</taxon>
        <taxon>environmental samples</taxon>
    </lineage>
</organism>
<keyword evidence="1" id="KW-0812">Transmembrane</keyword>
<evidence type="ECO:0000256" key="1">
    <source>
        <dbReference type="SAM" id="Phobius"/>
    </source>
</evidence>
<feature type="transmembrane region" description="Helical" evidence="1">
    <location>
        <begin position="16"/>
        <end position="35"/>
    </location>
</feature>
<feature type="transmembrane region" description="Helical" evidence="1">
    <location>
        <begin position="203"/>
        <end position="222"/>
    </location>
</feature>
<keyword evidence="1" id="KW-0472">Membrane</keyword>
<keyword evidence="1" id="KW-1133">Transmembrane helix</keyword>
<feature type="transmembrane region" description="Helical" evidence="1">
    <location>
        <begin position="169"/>
        <end position="191"/>
    </location>
</feature>
<feature type="transmembrane region" description="Helical" evidence="1">
    <location>
        <begin position="87"/>
        <end position="110"/>
    </location>
</feature>